<dbReference type="AlphaFoldDB" id="A0A0F9UL38"/>
<name>A0A0F9UL38_9ZZZZ</name>
<feature type="region of interest" description="Disordered" evidence="1">
    <location>
        <begin position="1"/>
        <end position="25"/>
    </location>
</feature>
<reference evidence="2" key="1">
    <citation type="journal article" date="2015" name="Nature">
        <title>Complex archaea that bridge the gap between prokaryotes and eukaryotes.</title>
        <authorList>
            <person name="Spang A."/>
            <person name="Saw J.H."/>
            <person name="Jorgensen S.L."/>
            <person name="Zaremba-Niedzwiedzka K."/>
            <person name="Martijn J."/>
            <person name="Lind A.E."/>
            <person name="van Eijk R."/>
            <person name="Schleper C."/>
            <person name="Guy L."/>
            <person name="Ettema T.J."/>
        </authorList>
    </citation>
    <scope>NUCLEOTIDE SEQUENCE</scope>
</reference>
<proteinExistence type="predicted"/>
<organism evidence="2">
    <name type="scientific">marine sediment metagenome</name>
    <dbReference type="NCBI Taxonomy" id="412755"/>
    <lineage>
        <taxon>unclassified sequences</taxon>
        <taxon>metagenomes</taxon>
        <taxon>ecological metagenomes</taxon>
    </lineage>
</organism>
<accession>A0A0F9UL38</accession>
<evidence type="ECO:0000256" key="1">
    <source>
        <dbReference type="SAM" id="MobiDB-lite"/>
    </source>
</evidence>
<evidence type="ECO:0000313" key="2">
    <source>
        <dbReference type="EMBL" id="KKN88162.1"/>
    </source>
</evidence>
<gene>
    <name evidence="2" type="ORF">LCGC14_0252340</name>
</gene>
<comment type="caution">
    <text evidence="2">The sequence shown here is derived from an EMBL/GenBank/DDBJ whole genome shotgun (WGS) entry which is preliminary data.</text>
</comment>
<protein>
    <submittedName>
        <fullName evidence="2">Uncharacterized protein</fullName>
    </submittedName>
</protein>
<dbReference type="EMBL" id="LAZR01000131">
    <property type="protein sequence ID" value="KKN88162.1"/>
    <property type="molecule type" value="Genomic_DNA"/>
</dbReference>
<sequence>MEGVPQRPDPLRRDDAPARRSPGRRHVRLPHRILHVAPTEAVVSWGVWCARTGGAWLREDGEEWTAVTEEEAVVKAQETSLSAYETLVMAGRENPLTYRARLYDGRAAKREIYETLRTRRETDG</sequence>
<feature type="compositionally biased region" description="Basic and acidic residues" evidence="1">
    <location>
        <begin position="9"/>
        <end position="18"/>
    </location>
</feature>